<evidence type="ECO:0008006" key="4">
    <source>
        <dbReference type="Google" id="ProtNLM"/>
    </source>
</evidence>
<feature type="coiled-coil region" evidence="1">
    <location>
        <begin position="7"/>
        <end position="60"/>
    </location>
</feature>
<dbReference type="GeneID" id="99764905"/>
<dbReference type="SUPFAM" id="SSF58113">
    <property type="entry name" value="Apolipoprotein A-I"/>
    <property type="match status" value="1"/>
</dbReference>
<reference evidence="2 3" key="1">
    <citation type="submission" date="2012-09" db="EMBL/GenBank/DDBJ databases">
        <title>Genome Sequence of alkane-degrading Bacterium Alcanivorax venustensis ISO4.</title>
        <authorList>
            <person name="Lai Q."/>
            <person name="Shao Z."/>
        </authorList>
    </citation>
    <scope>NUCLEOTIDE SEQUENCE [LARGE SCALE GENOMIC DNA]</scope>
    <source>
        <strain evidence="2 3">ISO4</strain>
    </source>
</reference>
<sequence>MSQSPETEALKKDMDQLRRDLGALTEAFKRNSQQRAQAGVEHARDQFDQVRRQAEGQAEQVGSHIKERPFTSVLSAFGVGLLIGKLISR</sequence>
<evidence type="ECO:0000256" key="1">
    <source>
        <dbReference type="SAM" id="Coils"/>
    </source>
</evidence>
<dbReference type="EMBL" id="ARXR01000004">
    <property type="protein sequence ID" value="MBF5052044.1"/>
    <property type="molecule type" value="Genomic_DNA"/>
</dbReference>
<evidence type="ECO:0000313" key="2">
    <source>
        <dbReference type="EMBL" id="MBF5052044.1"/>
    </source>
</evidence>
<gene>
    <name evidence="2" type="ORF">ISO4_00646</name>
</gene>
<keyword evidence="3" id="KW-1185">Reference proteome</keyword>
<keyword evidence="1" id="KW-0175">Coiled coil</keyword>
<dbReference type="RefSeq" id="WP_142949832.1">
    <property type="nucleotide sequence ID" value="NZ_ARXR01000004.1"/>
</dbReference>
<accession>A0ABS0ADS5</accession>
<comment type="caution">
    <text evidence="2">The sequence shown here is derived from an EMBL/GenBank/DDBJ whole genome shotgun (WGS) entry which is preliminary data.</text>
</comment>
<dbReference type="Proteomes" id="UP000644441">
    <property type="component" value="Unassembled WGS sequence"/>
</dbReference>
<evidence type="ECO:0000313" key="3">
    <source>
        <dbReference type="Proteomes" id="UP000644441"/>
    </source>
</evidence>
<name>A0ABS0ADS5_9GAMM</name>
<organism evidence="2 3">
    <name type="scientific">Alloalcanivorax venustensis ISO4</name>
    <dbReference type="NCBI Taxonomy" id="1177184"/>
    <lineage>
        <taxon>Bacteria</taxon>
        <taxon>Pseudomonadati</taxon>
        <taxon>Pseudomonadota</taxon>
        <taxon>Gammaproteobacteria</taxon>
        <taxon>Oceanospirillales</taxon>
        <taxon>Alcanivoracaceae</taxon>
        <taxon>Alloalcanivorax</taxon>
    </lineage>
</organism>
<proteinExistence type="predicted"/>
<protein>
    <recommendedName>
        <fullName evidence="4">DUF883 domain-containing protein</fullName>
    </recommendedName>
</protein>